<proteinExistence type="predicted"/>
<sequence length="101" mass="11823">MGRTKSKNMEKIREKILSVLEYPKSASEIACDLAHDNEFISLLAPIKSNGNLIGKVENRVRYYLIFMRKKKMVSEINVKEKRVFMTNMIKYKTNQTYDSNV</sequence>
<comment type="caution">
    <text evidence="1">The sequence shown here is derived from an EMBL/GenBank/DDBJ whole genome shotgun (WGS) entry which is preliminary data.</text>
</comment>
<accession>A0A2M7BYP6</accession>
<organism evidence="1 2">
    <name type="scientific">Candidatus Nealsonbacteria bacterium CG03_land_8_20_14_0_80_36_12</name>
    <dbReference type="NCBI Taxonomy" id="1974701"/>
    <lineage>
        <taxon>Bacteria</taxon>
        <taxon>Candidatus Nealsoniibacteriota</taxon>
    </lineage>
</organism>
<evidence type="ECO:0000313" key="1">
    <source>
        <dbReference type="EMBL" id="PIV12803.1"/>
    </source>
</evidence>
<gene>
    <name evidence="1" type="ORF">COS47_00635</name>
</gene>
<protein>
    <submittedName>
        <fullName evidence="1">Uncharacterized protein</fullName>
    </submittedName>
</protein>
<dbReference type="EMBL" id="PEUV01000013">
    <property type="protein sequence ID" value="PIV12803.1"/>
    <property type="molecule type" value="Genomic_DNA"/>
</dbReference>
<dbReference type="AlphaFoldDB" id="A0A2M7BYP6"/>
<dbReference type="Proteomes" id="UP000230324">
    <property type="component" value="Unassembled WGS sequence"/>
</dbReference>
<evidence type="ECO:0000313" key="2">
    <source>
        <dbReference type="Proteomes" id="UP000230324"/>
    </source>
</evidence>
<reference evidence="2" key="1">
    <citation type="submission" date="2017-09" db="EMBL/GenBank/DDBJ databases">
        <title>Depth-based differentiation of microbial function through sediment-hosted aquifers and enrichment of novel symbionts in the deep terrestrial subsurface.</title>
        <authorList>
            <person name="Probst A.J."/>
            <person name="Ladd B."/>
            <person name="Jarett J.K."/>
            <person name="Geller-Mcgrath D.E."/>
            <person name="Sieber C.M.K."/>
            <person name="Emerson J.B."/>
            <person name="Anantharaman K."/>
            <person name="Thomas B.C."/>
            <person name="Malmstrom R."/>
            <person name="Stieglmeier M."/>
            <person name="Klingl A."/>
            <person name="Woyke T."/>
            <person name="Ryan C.M."/>
            <person name="Banfield J.F."/>
        </authorList>
    </citation>
    <scope>NUCLEOTIDE SEQUENCE [LARGE SCALE GENOMIC DNA]</scope>
</reference>
<name>A0A2M7BYP6_9BACT</name>